<keyword evidence="10" id="KW-0687">Ribonucleoprotein</keyword>
<feature type="region of interest" description="Disordered" evidence="9">
    <location>
        <begin position="714"/>
        <end position="754"/>
    </location>
</feature>
<dbReference type="SUPFAM" id="SSF50447">
    <property type="entry name" value="Translation proteins"/>
    <property type="match status" value="1"/>
</dbReference>
<feature type="compositionally biased region" description="Basic residues" evidence="9">
    <location>
        <begin position="743"/>
        <end position="754"/>
    </location>
</feature>
<dbReference type="PANTHER" id="PTHR31633">
    <property type="entry name" value="H/ACA RIBONUCLEOPROTEIN COMPLEX NON-CORE SUBUNIT NAF1"/>
    <property type="match status" value="1"/>
</dbReference>
<dbReference type="OrthoDB" id="21550at2759"/>
<keyword evidence="5" id="KW-0698">rRNA processing</keyword>
<comment type="subcellular location">
    <subcellularLocation>
        <location evidence="1">Nucleus</location>
    </subcellularLocation>
</comment>
<evidence type="ECO:0000256" key="6">
    <source>
        <dbReference type="ARBA" id="ARBA00022553"/>
    </source>
</evidence>
<evidence type="ECO:0000313" key="11">
    <source>
        <dbReference type="Proteomes" id="UP000195402"/>
    </source>
</evidence>
<evidence type="ECO:0000256" key="7">
    <source>
        <dbReference type="ARBA" id="ARBA00022884"/>
    </source>
</evidence>
<feature type="compositionally biased region" description="Acidic residues" evidence="9">
    <location>
        <begin position="426"/>
        <end position="443"/>
    </location>
</feature>
<evidence type="ECO:0000256" key="1">
    <source>
        <dbReference type="ARBA" id="ARBA00004123"/>
    </source>
</evidence>
<keyword evidence="7" id="KW-0694">RNA-binding</keyword>
<feature type="compositionally biased region" description="Basic and acidic residues" evidence="9">
    <location>
        <begin position="211"/>
        <end position="224"/>
    </location>
</feature>
<feature type="region of interest" description="Disordered" evidence="9">
    <location>
        <begin position="202"/>
        <end position="299"/>
    </location>
</feature>
<dbReference type="OMA" id="HVNEGEH"/>
<comment type="similarity">
    <text evidence="2">Belongs to the NAF1 family.</text>
</comment>
<organism evidence="10 11">
    <name type="scientific">Macleaya cordata</name>
    <name type="common">Five-seeded plume-poppy</name>
    <name type="synonym">Bocconia cordata</name>
    <dbReference type="NCBI Taxonomy" id="56857"/>
    <lineage>
        <taxon>Eukaryota</taxon>
        <taxon>Viridiplantae</taxon>
        <taxon>Streptophyta</taxon>
        <taxon>Embryophyta</taxon>
        <taxon>Tracheophyta</taxon>
        <taxon>Spermatophyta</taxon>
        <taxon>Magnoliopsida</taxon>
        <taxon>Ranunculales</taxon>
        <taxon>Papaveraceae</taxon>
        <taxon>Papaveroideae</taxon>
        <taxon>Macleaya</taxon>
    </lineage>
</organism>
<feature type="region of interest" description="Disordered" evidence="9">
    <location>
        <begin position="422"/>
        <end position="446"/>
    </location>
</feature>
<accession>A0A200QTY6</accession>
<evidence type="ECO:0000256" key="3">
    <source>
        <dbReference type="ARBA" id="ARBA00021438"/>
    </source>
</evidence>
<comment type="caution">
    <text evidence="10">The sequence shown here is derived from an EMBL/GenBank/DDBJ whole genome shotgun (WGS) entry which is preliminary data.</text>
</comment>
<dbReference type="GO" id="GO:0006364">
    <property type="term" value="P:rRNA processing"/>
    <property type="evidence" value="ECO:0007669"/>
    <property type="project" value="UniProtKB-KW"/>
</dbReference>
<dbReference type="GO" id="GO:0000493">
    <property type="term" value="P:box H/ACA snoRNP assembly"/>
    <property type="evidence" value="ECO:0007669"/>
    <property type="project" value="InterPro"/>
</dbReference>
<feature type="compositionally biased region" description="Acidic residues" evidence="9">
    <location>
        <begin position="248"/>
        <end position="271"/>
    </location>
</feature>
<dbReference type="FunFam" id="2.40.10.230:FF:000002">
    <property type="entry name" value="H/ACA ribonucleoprotein complex non-core subunit NAF1"/>
    <property type="match status" value="1"/>
</dbReference>
<dbReference type="Gene3D" id="2.40.10.230">
    <property type="entry name" value="Probable tRNA pseudouridine synthase domain"/>
    <property type="match status" value="1"/>
</dbReference>
<reference evidence="10 11" key="1">
    <citation type="journal article" date="2017" name="Mol. Plant">
        <title>The Genome of Medicinal Plant Macleaya cordata Provides New Insights into Benzylisoquinoline Alkaloids Metabolism.</title>
        <authorList>
            <person name="Liu X."/>
            <person name="Liu Y."/>
            <person name="Huang P."/>
            <person name="Ma Y."/>
            <person name="Qing Z."/>
            <person name="Tang Q."/>
            <person name="Cao H."/>
            <person name="Cheng P."/>
            <person name="Zheng Y."/>
            <person name="Yuan Z."/>
            <person name="Zhou Y."/>
            <person name="Liu J."/>
            <person name="Tang Z."/>
            <person name="Zhuo Y."/>
            <person name="Zhang Y."/>
            <person name="Yu L."/>
            <person name="Huang J."/>
            <person name="Yang P."/>
            <person name="Peng Q."/>
            <person name="Zhang J."/>
            <person name="Jiang W."/>
            <person name="Zhang Z."/>
            <person name="Lin K."/>
            <person name="Ro D.K."/>
            <person name="Chen X."/>
            <person name="Xiong X."/>
            <person name="Shang Y."/>
            <person name="Huang S."/>
            <person name="Zeng J."/>
        </authorList>
    </citation>
    <scope>NUCLEOTIDE SEQUENCE [LARGE SCALE GENOMIC DNA]</scope>
    <source>
        <strain evidence="11">cv. BLH2017</strain>
        <tissue evidence="10">Root</tissue>
    </source>
</reference>
<dbReference type="InterPro" id="IPR009000">
    <property type="entry name" value="Transl_B-barrel_sf"/>
</dbReference>
<name>A0A200QTY6_MACCD</name>
<dbReference type="GO" id="GO:0001522">
    <property type="term" value="P:pseudouridine synthesis"/>
    <property type="evidence" value="ECO:0007669"/>
    <property type="project" value="InterPro"/>
</dbReference>
<gene>
    <name evidence="10" type="ORF">BVC80_1781g51</name>
</gene>
<dbReference type="PANTHER" id="PTHR31633:SF1">
    <property type="entry name" value="H_ACA RIBONUCLEOPROTEIN COMPLEX NON-CORE SUBUNIT NAF1"/>
    <property type="match status" value="1"/>
</dbReference>
<proteinExistence type="inferred from homology"/>
<dbReference type="EMBL" id="MVGT01001068">
    <property type="protein sequence ID" value="OVA13912.1"/>
    <property type="molecule type" value="Genomic_DNA"/>
</dbReference>
<keyword evidence="8" id="KW-0539">Nucleus</keyword>
<keyword evidence="4" id="KW-0690">Ribosome biogenesis</keyword>
<dbReference type="Proteomes" id="UP000195402">
    <property type="component" value="Unassembled WGS sequence"/>
</dbReference>
<keyword evidence="6" id="KW-0597">Phosphoprotein</keyword>
<dbReference type="InParanoid" id="A0A200QTY6"/>
<dbReference type="InterPro" id="IPR038664">
    <property type="entry name" value="Gar1/Naf1_Cbf5-bd_sf"/>
</dbReference>
<evidence type="ECO:0000313" key="10">
    <source>
        <dbReference type="EMBL" id="OVA13912.1"/>
    </source>
</evidence>
<dbReference type="AlphaFoldDB" id="A0A200QTY6"/>
<feature type="region of interest" description="Disordered" evidence="9">
    <location>
        <begin position="527"/>
        <end position="557"/>
    </location>
</feature>
<dbReference type="STRING" id="56857.A0A200QTY6"/>
<feature type="region of interest" description="Disordered" evidence="9">
    <location>
        <begin position="67"/>
        <end position="86"/>
    </location>
</feature>
<keyword evidence="11" id="KW-1185">Reference proteome</keyword>
<dbReference type="Pfam" id="PF04410">
    <property type="entry name" value="Gar1"/>
    <property type="match status" value="1"/>
</dbReference>
<evidence type="ECO:0000256" key="8">
    <source>
        <dbReference type="ARBA" id="ARBA00023242"/>
    </source>
</evidence>
<evidence type="ECO:0000256" key="5">
    <source>
        <dbReference type="ARBA" id="ARBA00022552"/>
    </source>
</evidence>
<feature type="compositionally biased region" description="Low complexity" evidence="9">
    <location>
        <begin position="236"/>
        <end position="247"/>
    </location>
</feature>
<dbReference type="GO" id="GO:0005634">
    <property type="term" value="C:nucleus"/>
    <property type="evidence" value="ECO:0007669"/>
    <property type="project" value="UniProtKB-SubCell"/>
</dbReference>
<dbReference type="InterPro" id="IPR040309">
    <property type="entry name" value="Naf1"/>
</dbReference>
<dbReference type="GO" id="GO:0003723">
    <property type="term" value="F:RNA binding"/>
    <property type="evidence" value="ECO:0007669"/>
    <property type="project" value="UniProtKB-KW"/>
</dbReference>
<protein>
    <recommendedName>
        <fullName evidence="3">H/ACA ribonucleoprotein complex non-core subunit NAF1</fullName>
    </recommendedName>
</protein>
<evidence type="ECO:0000256" key="9">
    <source>
        <dbReference type="SAM" id="MobiDB-lite"/>
    </source>
</evidence>
<dbReference type="InterPro" id="IPR007504">
    <property type="entry name" value="H/ACA_rnp_Gar1/Naf1"/>
</dbReference>
<sequence length="754" mass="82605">MVGFDPAIKNLCKASKNANPEDHSEPLVSGFPDFSLPLVHSIPDFDFIDDWIKETDAMEMPVQETCKEAGGGNPFEVNSVSDRSNSERVELLSSENSLEMPVQETCKEDGVGNQSVDGSDTRNVEVRVTKEFGLGSSMEEETVKVKVTEAMGKVSLIGTSESSDFVDRDKIFVNSESSECLGELNSKVNEEGGNEVLLVTKSENIDLDGGGESKEIVKDSKDSDSSASESEDDDSSSTSSSSSSSESSSDEEEEEKEEEEEEMGEAVEVEEGEIRELSTKVEMVGGSDDEDDDGITVKGPIKSKNEVQVLPPVPEVDVTLEPHHQTLPVGVILSIMDAKVIVEGLEKHSPLNEGSILWITETRSVLGLVDEIFGPVKNPYYVVRYNSEKEVPSGIHEGTPISFVAEFADHVLNDKNIYKKGYDASGENDEELSDEAEFSDDEKEAEHKRMQRMAKRGPLDEKNIKKQGNREFVDRKKFQHKSRASNNNHLSVAPLNVPPNQLHLPPIAAQAGSGSFPRSFGTGTSEYRPSFAPSTSQVPQVNKGSTPPQNPVSSNMVWTNRPPYQPNVVFPNGFPMNGMPFQQPHPYYQHQMFTGFSNGIPLPQQFDPSQRPMLESTLLYGPSNFSQGIPAAMPMFMGQPGFNQGHFVMGFQGYQAHPPINPGEHGVPSHGPFNETHVNEGEHGVQSHGPFNQTHVNEGEHGVQIHGPFNEQNPGMLPPPSTEGNFSAHNRFNRGATSTRGGRSYRRGGGRGRR</sequence>
<dbReference type="GO" id="GO:0005732">
    <property type="term" value="C:sno(s)RNA-containing ribonucleoprotein complex"/>
    <property type="evidence" value="ECO:0007669"/>
    <property type="project" value="InterPro"/>
</dbReference>
<evidence type="ECO:0000256" key="2">
    <source>
        <dbReference type="ARBA" id="ARBA00009801"/>
    </source>
</evidence>
<evidence type="ECO:0000256" key="4">
    <source>
        <dbReference type="ARBA" id="ARBA00022517"/>
    </source>
</evidence>